<dbReference type="PANTHER" id="PTHR24216:SF65">
    <property type="entry name" value="PAXILLIN-LIKE PROTEIN 1"/>
    <property type="match status" value="1"/>
</dbReference>
<feature type="compositionally biased region" description="Pro residues" evidence="1">
    <location>
        <begin position="639"/>
        <end position="745"/>
    </location>
</feature>
<keyword evidence="2" id="KW-1133">Transmembrane helix</keyword>
<dbReference type="SUPFAM" id="SSF103515">
    <property type="entry name" value="Autotransporter"/>
    <property type="match status" value="1"/>
</dbReference>
<keyword evidence="2" id="KW-0472">Membrane</keyword>
<dbReference type="Pfam" id="PF03797">
    <property type="entry name" value="Autotransporter"/>
    <property type="match status" value="1"/>
</dbReference>
<dbReference type="PROSITE" id="PS51208">
    <property type="entry name" value="AUTOTRANSPORTER"/>
    <property type="match status" value="1"/>
</dbReference>
<sequence>MFYIFRNSIFLYSFVSSIFYSLYIANAFGSCDSEADFYVCSDGKKHTITNKTYTLKSSQEISTTSAPIAGIYVTKKDTIVEASNITFTGEVSEYISAYGAYVREEGKLVLTDSNFKDIPGLRAQDAVISMTRGSIKGSSHAVYASGRKTDIALVSVNVEIEPDNFNGKGIGFVSGYDAKVRMSGSTVTFNNTGSFSTRFGGKYLLDSMVIKGEGKKGEVTVDAVSIGALPEAFEVSQGGDVHLRNNSIQLTNMHGFFIENFSGYADENGKLIQNYDSSDDFKKTSIRIESSNISVQGEEAHGLYFYSLNPEEFISVLGQNNKTRLDTKKVITGIASVYLSKTTFAVPDSIAIYATGSNGYGAKGILELLEDTKISGDLLLKAENNSSISVKASASSLIGGARVENTSTARLELIQGSTWYLTKRKHKDLQESVYTDSSLSSLSLSDSTLVFDKHISSGYQTLHIGKKANEDYIYDDIDRMELYDETEKLHKLVQKEVYSAKGNVQINLSAFLSDDGLFDPKQTDRILIDGDVLGTSVIHIQNSLETAEKKVVEGGSRSTSIVQVSGRAQEDSFKLASSYTTVNGFPYQYHLRGYGPGSSFGEADAMQRLVKGDGKFWDFRLAVVYIKPETDSSETTPAAPTPVAPTPAAPTPVTPTPAAPTPVTPTPVTPTPAAPTPVTPAPVTPTPVTPTPVTPTPVTPAPVAPRPVTPTPVTPTPVTPTPVTPAPVAPAPVAPAPTPFIPDTPAPSSSAQSDPSKPSQIQPVPIKPDIQPESGIKAVVPQLPTYLLLPNALFHAGLMDLTIHNKKLEVIRDAFSYSLKSDENSAFLVRSYGGSHRYASNLSAFEYGYGAELDYNAFEAGVFLKEIEGLHNRTSFRVMGGYGSLSLNPQNVKESKKSAFDKWSLAAYGSLQNDIGFYIDGVLSYGFLKGDVFTDVRGKTATLKGKQFNTSLTSSKAFIIGNNGVVFDPQVQLIYQHLQFDHVRDVDDIDIDMGKFNQWTVRVGGRLTKTIFAHQEARIVSFYTKLHFMQSFGDRQFVYFKNAFQLGMFGSSLEAGVGLSAKLSSKFALYGDLIYQNKLTNAGFSGLSFAGKIRYHF</sequence>
<keyword evidence="2" id="KW-0812">Transmembrane</keyword>
<dbReference type="InterPro" id="IPR005546">
    <property type="entry name" value="Autotransporte_beta"/>
</dbReference>
<dbReference type="PROSITE" id="PS51257">
    <property type="entry name" value="PROKAR_LIPOPROTEIN"/>
    <property type="match status" value="1"/>
</dbReference>
<accession>A0A380ZGP6</accession>
<dbReference type="EMBL" id="UFTF01000001">
    <property type="protein sequence ID" value="SUV45355.1"/>
    <property type="molecule type" value="Genomic_DNA"/>
</dbReference>
<reference evidence="4 5" key="1">
    <citation type="submission" date="2018-06" db="EMBL/GenBank/DDBJ databases">
        <authorList>
            <consortium name="Pathogen Informatics"/>
            <person name="Doyle S."/>
        </authorList>
    </citation>
    <scope>NUCLEOTIDE SEQUENCE [LARGE SCALE GENOMIC DNA]</scope>
    <source>
        <strain evidence="4 5">NCTC12862</strain>
    </source>
</reference>
<dbReference type="Proteomes" id="UP000254950">
    <property type="component" value="Unassembled WGS sequence"/>
</dbReference>
<dbReference type="Gene3D" id="2.40.128.130">
    <property type="entry name" value="Autotransporter beta-domain"/>
    <property type="match status" value="1"/>
</dbReference>
<dbReference type="InterPro" id="IPR012332">
    <property type="entry name" value="Autotransporter_pectin_lyase_C"/>
</dbReference>
<organism evidence="4 5">
    <name type="scientific">Bartonella doshiae</name>
    <dbReference type="NCBI Taxonomy" id="33044"/>
    <lineage>
        <taxon>Bacteria</taxon>
        <taxon>Pseudomonadati</taxon>
        <taxon>Pseudomonadota</taxon>
        <taxon>Alphaproteobacteria</taxon>
        <taxon>Hyphomicrobiales</taxon>
        <taxon>Bartonellaceae</taxon>
        <taxon>Bartonella</taxon>
    </lineage>
</organism>
<feature type="transmembrane region" description="Helical" evidence="2">
    <location>
        <begin position="9"/>
        <end position="29"/>
    </location>
</feature>
<dbReference type="Gene3D" id="2.160.20.20">
    <property type="match status" value="1"/>
</dbReference>
<dbReference type="RefSeq" id="WP_115608620.1">
    <property type="nucleotide sequence ID" value="NZ_CACVBH010000009.1"/>
</dbReference>
<dbReference type="NCBIfam" id="TIGR01414">
    <property type="entry name" value="autotrans_barl"/>
    <property type="match status" value="1"/>
</dbReference>
<feature type="domain" description="Autotransporter" evidence="3">
    <location>
        <begin position="819"/>
        <end position="1097"/>
    </location>
</feature>
<dbReference type="AlphaFoldDB" id="A0A380ZGP6"/>
<dbReference type="InterPro" id="IPR036709">
    <property type="entry name" value="Autotransporte_beta_dom_sf"/>
</dbReference>
<evidence type="ECO:0000256" key="2">
    <source>
        <dbReference type="SAM" id="Phobius"/>
    </source>
</evidence>
<name>A0A380ZGP6_BARDO</name>
<gene>
    <name evidence="4" type="primary">ssp5</name>
    <name evidence="4" type="ORF">NCTC12862_01091</name>
</gene>
<proteinExistence type="predicted"/>
<dbReference type="InterPro" id="IPR011050">
    <property type="entry name" value="Pectin_lyase_fold/virulence"/>
</dbReference>
<dbReference type="PANTHER" id="PTHR24216">
    <property type="entry name" value="PAXILLIN-RELATED"/>
    <property type="match status" value="1"/>
</dbReference>
<evidence type="ECO:0000313" key="5">
    <source>
        <dbReference type="Proteomes" id="UP000254950"/>
    </source>
</evidence>
<evidence type="ECO:0000256" key="1">
    <source>
        <dbReference type="SAM" id="MobiDB-lite"/>
    </source>
</evidence>
<dbReference type="SMART" id="SM00869">
    <property type="entry name" value="Autotransporter"/>
    <property type="match status" value="1"/>
</dbReference>
<feature type="region of interest" description="Disordered" evidence="1">
    <location>
        <begin position="630"/>
        <end position="770"/>
    </location>
</feature>
<evidence type="ECO:0000313" key="4">
    <source>
        <dbReference type="EMBL" id="SUV45355.1"/>
    </source>
</evidence>
<dbReference type="InterPro" id="IPR006315">
    <property type="entry name" value="OM_autotransptr_brl_dom"/>
</dbReference>
<protein>
    <submittedName>
        <fullName evidence="4">SSP-5</fullName>
    </submittedName>
</protein>
<dbReference type="GO" id="GO:0019867">
    <property type="term" value="C:outer membrane"/>
    <property type="evidence" value="ECO:0007669"/>
    <property type="project" value="InterPro"/>
</dbReference>
<dbReference type="SUPFAM" id="SSF51126">
    <property type="entry name" value="Pectin lyase-like"/>
    <property type="match status" value="1"/>
</dbReference>
<dbReference type="OrthoDB" id="7922675at2"/>
<feature type="compositionally biased region" description="Low complexity" evidence="1">
    <location>
        <begin position="746"/>
        <end position="760"/>
    </location>
</feature>
<evidence type="ECO:0000259" key="3">
    <source>
        <dbReference type="PROSITE" id="PS51208"/>
    </source>
</evidence>